<dbReference type="AlphaFoldDB" id="A0A834N8C8"/>
<reference evidence="1" key="1">
    <citation type="journal article" date="2020" name="G3 (Bethesda)">
        <title>High-Quality Assemblies for Three Invasive Social Wasps from the &lt;i&gt;Vespula&lt;/i&gt; Genus.</title>
        <authorList>
            <person name="Harrop T.W.R."/>
            <person name="Guhlin J."/>
            <person name="McLaughlin G.M."/>
            <person name="Permina E."/>
            <person name="Stockwell P."/>
            <person name="Gilligan J."/>
            <person name="Le Lec M.F."/>
            <person name="Gruber M.A.M."/>
            <person name="Quinn O."/>
            <person name="Lovegrove M."/>
            <person name="Duncan E.J."/>
            <person name="Remnant E.J."/>
            <person name="Van Eeckhoven J."/>
            <person name="Graham B."/>
            <person name="Knapp R.A."/>
            <person name="Langford K.W."/>
            <person name="Kronenberg Z."/>
            <person name="Press M.O."/>
            <person name="Eacker S.M."/>
            <person name="Wilson-Rankin E.E."/>
            <person name="Purcell J."/>
            <person name="Lester P.J."/>
            <person name="Dearden P.K."/>
        </authorList>
    </citation>
    <scope>NUCLEOTIDE SEQUENCE</scope>
    <source>
        <strain evidence="1">Volc-1</strain>
    </source>
</reference>
<dbReference type="EMBL" id="JACSDY010000019">
    <property type="protein sequence ID" value="KAF7398088.1"/>
    <property type="molecule type" value="Genomic_DNA"/>
</dbReference>
<keyword evidence="2" id="KW-1185">Reference proteome</keyword>
<evidence type="ECO:0000313" key="1">
    <source>
        <dbReference type="EMBL" id="KAF7398088.1"/>
    </source>
</evidence>
<organism evidence="1 2">
    <name type="scientific">Vespula pensylvanica</name>
    <name type="common">Western yellow jacket</name>
    <name type="synonym">Wasp</name>
    <dbReference type="NCBI Taxonomy" id="30213"/>
    <lineage>
        <taxon>Eukaryota</taxon>
        <taxon>Metazoa</taxon>
        <taxon>Ecdysozoa</taxon>
        <taxon>Arthropoda</taxon>
        <taxon>Hexapoda</taxon>
        <taxon>Insecta</taxon>
        <taxon>Pterygota</taxon>
        <taxon>Neoptera</taxon>
        <taxon>Endopterygota</taxon>
        <taxon>Hymenoptera</taxon>
        <taxon>Apocrita</taxon>
        <taxon>Aculeata</taxon>
        <taxon>Vespoidea</taxon>
        <taxon>Vespidae</taxon>
        <taxon>Vespinae</taxon>
        <taxon>Vespula</taxon>
    </lineage>
</organism>
<protein>
    <submittedName>
        <fullName evidence="1">Uncharacterized protein</fullName>
    </submittedName>
</protein>
<gene>
    <name evidence="1" type="ORF">H0235_016096</name>
</gene>
<name>A0A834N8C8_VESPE</name>
<accession>A0A834N8C8</accession>
<comment type="caution">
    <text evidence="1">The sequence shown here is derived from an EMBL/GenBank/DDBJ whole genome shotgun (WGS) entry which is preliminary data.</text>
</comment>
<evidence type="ECO:0000313" key="2">
    <source>
        <dbReference type="Proteomes" id="UP000600918"/>
    </source>
</evidence>
<proteinExistence type="predicted"/>
<dbReference type="Proteomes" id="UP000600918">
    <property type="component" value="Unassembled WGS sequence"/>
</dbReference>
<sequence>MRRRRSPDNLFKSIEDETPLGNLAESRWSRKRCSEEAARAQFLRGSTFETEYTSCASPCRSYLLMFV</sequence>